<evidence type="ECO:0000259" key="8">
    <source>
        <dbReference type="Pfam" id="PF00347"/>
    </source>
</evidence>
<dbReference type="GO" id="GO:0022625">
    <property type="term" value="C:cytosolic large ribosomal subunit"/>
    <property type="evidence" value="ECO:0007669"/>
    <property type="project" value="UniProtKB-UniRule"/>
</dbReference>
<dbReference type="FunFam" id="3.90.930.12:FF:000001">
    <property type="entry name" value="50S ribosomal protein L6"/>
    <property type="match status" value="1"/>
</dbReference>
<evidence type="ECO:0000256" key="2">
    <source>
        <dbReference type="ARBA" id="ARBA00022980"/>
    </source>
</evidence>
<dbReference type="Gene3D" id="3.90.930.12">
    <property type="entry name" value="Ribosomal protein L6, alpha-beta domain"/>
    <property type="match status" value="2"/>
</dbReference>
<keyword evidence="3 4" id="KW-0687">Ribonucleoprotein</keyword>
<dbReference type="SUPFAM" id="SSF56053">
    <property type="entry name" value="Ribosomal protein L6"/>
    <property type="match status" value="2"/>
</dbReference>
<evidence type="ECO:0000256" key="3">
    <source>
        <dbReference type="ARBA" id="ARBA00023274"/>
    </source>
</evidence>
<dbReference type="PANTHER" id="PTHR11655">
    <property type="entry name" value="60S/50S RIBOSOMAL PROTEIN L6/L9"/>
    <property type="match status" value="1"/>
</dbReference>
<dbReference type="NCBIfam" id="TIGR03654">
    <property type="entry name" value="L6_bact"/>
    <property type="match status" value="1"/>
</dbReference>
<evidence type="ECO:0000256" key="5">
    <source>
        <dbReference type="RuleBase" id="RU003869"/>
    </source>
</evidence>
<dbReference type="Proteomes" id="UP000034036">
    <property type="component" value="Unassembled WGS sequence"/>
</dbReference>
<dbReference type="PATRIC" id="fig|1618659.3.peg.878"/>
<dbReference type="STRING" id="1618659.UV11_C0035G0006"/>
<keyword evidence="2 4" id="KW-0689">Ribosomal protein</keyword>
<dbReference type="PIRSF" id="PIRSF002162">
    <property type="entry name" value="Ribosomal_L6"/>
    <property type="match status" value="1"/>
</dbReference>
<dbReference type="PRINTS" id="PR00059">
    <property type="entry name" value="RIBOSOMALL6"/>
</dbReference>
<evidence type="ECO:0000313" key="10">
    <source>
        <dbReference type="Proteomes" id="UP000034036"/>
    </source>
</evidence>
<dbReference type="GO" id="GO:0019843">
    <property type="term" value="F:rRNA binding"/>
    <property type="evidence" value="ECO:0007669"/>
    <property type="project" value="UniProtKB-UniRule"/>
</dbReference>
<evidence type="ECO:0000313" key="9">
    <source>
        <dbReference type="EMBL" id="KKS46023.1"/>
    </source>
</evidence>
<reference evidence="9 10" key="1">
    <citation type="journal article" date="2015" name="Nature">
        <title>rRNA introns, odd ribosomes, and small enigmatic genomes across a large radiation of phyla.</title>
        <authorList>
            <person name="Brown C.T."/>
            <person name="Hug L.A."/>
            <person name="Thomas B.C."/>
            <person name="Sharon I."/>
            <person name="Castelle C.J."/>
            <person name="Singh A."/>
            <person name="Wilkins M.J."/>
            <person name="Williams K.H."/>
            <person name="Banfield J.F."/>
        </authorList>
    </citation>
    <scope>NUCLEOTIDE SEQUENCE [LARGE SCALE GENOMIC DNA]</scope>
</reference>
<dbReference type="GO" id="GO:0002181">
    <property type="term" value="P:cytoplasmic translation"/>
    <property type="evidence" value="ECO:0007669"/>
    <property type="project" value="TreeGrafter"/>
</dbReference>
<accession>A0A0G1C8R7</accession>
<keyword evidence="4 6" id="KW-0694">RNA-binding</keyword>
<comment type="subunit">
    <text evidence="4">Part of the 50S ribosomal subunit.</text>
</comment>
<feature type="domain" description="Large ribosomal subunit protein uL6 alpha-beta" evidence="8">
    <location>
        <begin position="11"/>
        <end position="79"/>
    </location>
</feature>
<dbReference type="PANTHER" id="PTHR11655:SF14">
    <property type="entry name" value="LARGE RIBOSOMAL SUBUNIT PROTEIN UL6M"/>
    <property type="match status" value="1"/>
</dbReference>
<dbReference type="GO" id="GO:0003735">
    <property type="term" value="F:structural constituent of ribosome"/>
    <property type="evidence" value="ECO:0007669"/>
    <property type="project" value="UniProtKB-UniRule"/>
</dbReference>
<dbReference type="AlphaFoldDB" id="A0A0G1C8R7"/>
<organism evidence="9 10">
    <name type="scientific">Candidatus Giovannonibacteria bacterium GW2011_GWF2_42_19</name>
    <dbReference type="NCBI Taxonomy" id="1618659"/>
    <lineage>
        <taxon>Bacteria</taxon>
        <taxon>Candidatus Giovannoniibacteriota</taxon>
    </lineage>
</organism>
<dbReference type="EMBL" id="LCDF01000035">
    <property type="protein sequence ID" value="KKS46023.1"/>
    <property type="molecule type" value="Genomic_DNA"/>
</dbReference>
<dbReference type="Pfam" id="PF00347">
    <property type="entry name" value="Ribosomal_L6"/>
    <property type="match status" value="2"/>
</dbReference>
<proteinExistence type="inferred from homology"/>
<evidence type="ECO:0000256" key="7">
    <source>
        <dbReference type="SAM" id="MobiDB-lite"/>
    </source>
</evidence>
<name>A0A0G1C8R7_9BACT</name>
<dbReference type="InterPro" id="IPR002358">
    <property type="entry name" value="Ribosomal_uL6_CS"/>
</dbReference>
<evidence type="ECO:0000256" key="6">
    <source>
        <dbReference type="RuleBase" id="RU003870"/>
    </source>
</evidence>
<sequence>MSRLAKKPIQIPAGVEAKFEGGLLKIRGPKGELNLKVRDEVGFEVNESGLFAKLNKSSRISGALLGTYASHAKNMIEGVVAGFSKRLDVQGIGYKANLDGANLLLNLGFSHPVKFQAPEGIVFKIEKNIIVVSGIDKEKVGRVAAEIRALKKPEPYKGKGIRYEGEQVRRKAGKKAAGAGA</sequence>
<feature type="domain" description="Large ribosomal subunit protein uL6 alpha-beta" evidence="8">
    <location>
        <begin position="91"/>
        <end position="163"/>
    </location>
</feature>
<keyword evidence="4 6" id="KW-0699">rRNA-binding</keyword>
<gene>
    <name evidence="4" type="primary">rplF</name>
    <name evidence="9" type="ORF">UV11_C0035G0006</name>
</gene>
<dbReference type="HAMAP" id="MF_01365_B">
    <property type="entry name" value="Ribosomal_uL6_B"/>
    <property type="match status" value="1"/>
</dbReference>
<dbReference type="InterPro" id="IPR000702">
    <property type="entry name" value="Ribosomal_uL6-like"/>
</dbReference>
<dbReference type="InterPro" id="IPR036789">
    <property type="entry name" value="Ribosomal_uL6-like_a/b-dom_sf"/>
</dbReference>
<protein>
    <recommendedName>
        <fullName evidence="4">Large ribosomal subunit protein uL6</fullName>
    </recommendedName>
</protein>
<comment type="similarity">
    <text evidence="1 4 5">Belongs to the universal ribosomal protein uL6 family.</text>
</comment>
<evidence type="ECO:0000256" key="4">
    <source>
        <dbReference type="HAMAP-Rule" id="MF_01365"/>
    </source>
</evidence>
<dbReference type="PROSITE" id="PS00525">
    <property type="entry name" value="RIBOSOMAL_L6_1"/>
    <property type="match status" value="1"/>
</dbReference>
<dbReference type="InterPro" id="IPR019906">
    <property type="entry name" value="Ribosomal_uL6_bac-type"/>
</dbReference>
<comment type="caution">
    <text evidence="9">The sequence shown here is derived from an EMBL/GenBank/DDBJ whole genome shotgun (WGS) entry which is preliminary data.</text>
</comment>
<dbReference type="InterPro" id="IPR020040">
    <property type="entry name" value="Ribosomal_uL6_a/b-dom"/>
</dbReference>
<comment type="function">
    <text evidence="4 6">This protein binds to the 23S rRNA, and is important in its secondary structure. It is located near the subunit interface in the base of the L7/L12 stalk, and near the tRNA binding site of the peptidyltransferase center.</text>
</comment>
<evidence type="ECO:0000256" key="1">
    <source>
        <dbReference type="ARBA" id="ARBA00009356"/>
    </source>
</evidence>
<feature type="region of interest" description="Disordered" evidence="7">
    <location>
        <begin position="161"/>
        <end position="181"/>
    </location>
</feature>